<keyword evidence="1" id="KW-0812">Transmembrane</keyword>
<gene>
    <name evidence="2" type="ORF">Ato02nite_050600</name>
</gene>
<dbReference type="AlphaFoldDB" id="A0A919TDV4"/>
<feature type="transmembrane region" description="Helical" evidence="1">
    <location>
        <begin position="60"/>
        <end position="83"/>
    </location>
</feature>
<evidence type="ECO:0000313" key="2">
    <source>
        <dbReference type="EMBL" id="GIM93267.1"/>
    </source>
</evidence>
<evidence type="ECO:0000313" key="3">
    <source>
        <dbReference type="Proteomes" id="UP000677082"/>
    </source>
</evidence>
<reference evidence="2 3" key="1">
    <citation type="submission" date="2021-03" db="EMBL/GenBank/DDBJ databases">
        <title>Whole genome shotgun sequence of Actinoplanes toevensis NBRC 105298.</title>
        <authorList>
            <person name="Komaki H."/>
            <person name="Tamura T."/>
        </authorList>
    </citation>
    <scope>NUCLEOTIDE SEQUENCE [LARGE SCALE GENOMIC DNA]</scope>
    <source>
        <strain evidence="2 3">NBRC 105298</strain>
    </source>
</reference>
<dbReference type="SUPFAM" id="SSF89372">
    <property type="entry name" value="Fucose-specific lectin"/>
    <property type="match status" value="1"/>
</dbReference>
<keyword evidence="1" id="KW-0472">Membrane</keyword>
<comment type="caution">
    <text evidence="2">The sequence shown here is derived from an EMBL/GenBank/DDBJ whole genome shotgun (WGS) entry which is preliminary data.</text>
</comment>
<proteinExistence type="predicted"/>
<protein>
    <submittedName>
        <fullName evidence="2">Uncharacterized protein</fullName>
    </submittedName>
</protein>
<keyword evidence="3" id="KW-1185">Reference proteome</keyword>
<organism evidence="2 3">
    <name type="scientific">Paractinoplanes toevensis</name>
    <dbReference type="NCBI Taxonomy" id="571911"/>
    <lineage>
        <taxon>Bacteria</taxon>
        <taxon>Bacillati</taxon>
        <taxon>Actinomycetota</taxon>
        <taxon>Actinomycetes</taxon>
        <taxon>Micromonosporales</taxon>
        <taxon>Micromonosporaceae</taxon>
        <taxon>Paractinoplanes</taxon>
    </lineage>
</organism>
<dbReference type="Proteomes" id="UP000677082">
    <property type="component" value="Unassembled WGS sequence"/>
</dbReference>
<keyword evidence="1" id="KW-1133">Transmembrane helix</keyword>
<accession>A0A919TDV4</accession>
<dbReference type="EMBL" id="BOQN01000065">
    <property type="protein sequence ID" value="GIM93267.1"/>
    <property type="molecule type" value="Genomic_DNA"/>
</dbReference>
<name>A0A919TDV4_9ACTN</name>
<evidence type="ECO:0000256" key="1">
    <source>
        <dbReference type="SAM" id="Phobius"/>
    </source>
</evidence>
<sequence length="200" mass="21638">MPHPAILPAAAGVGAINATTRIGSATQTLPGTSMQVIVYARGQAEGDVMARTKHSLRRRLFRLTAAVVVGMGLVAGTAGPAIAAPQPPGAEEPTSGGFCTYHNWGGRFYCGTGRVWAMPNRLRELFVIGTDLSVWTRWETTNGSSGWVDLQGACLPAYTFVLRTYAASPAEMRLRCTGTDYRIWYKHRYSSGAWTGWNPE</sequence>